<organism evidence="1">
    <name type="scientific">uncultured spirochete</name>
    <dbReference type="NCBI Taxonomy" id="156406"/>
    <lineage>
        <taxon>Bacteria</taxon>
        <taxon>Pseudomonadati</taxon>
        <taxon>Spirochaetota</taxon>
        <taxon>Spirochaetia</taxon>
        <taxon>Spirochaetales</taxon>
        <taxon>environmental samples</taxon>
    </lineage>
</organism>
<accession>A0A3P3XM89</accession>
<reference evidence="1" key="1">
    <citation type="submission" date="2017-02" db="EMBL/GenBank/DDBJ databases">
        <authorList>
            <person name="Regsiter A."/>
            <person name="William W."/>
        </authorList>
    </citation>
    <scope>NUCLEOTIDE SEQUENCE</scope>
    <source>
        <strain evidence="1">BdmA 4</strain>
    </source>
</reference>
<sequence>MPASYPAGPRVLKALEKARARGAGL</sequence>
<dbReference type="EMBL" id="FWDO01000003">
    <property type="protein sequence ID" value="SLM17411.1"/>
    <property type="molecule type" value="Genomic_DNA"/>
</dbReference>
<evidence type="ECO:0000313" key="1">
    <source>
        <dbReference type="EMBL" id="SLM17411.1"/>
    </source>
</evidence>
<dbReference type="AlphaFoldDB" id="A0A3P3XM89"/>
<proteinExistence type="predicted"/>
<gene>
    <name evidence="1" type="ORF">SPIRO4BDMA_30048</name>
</gene>
<protein>
    <submittedName>
        <fullName evidence="1">Uncharacterized protein</fullName>
    </submittedName>
</protein>
<name>A0A3P3XM89_9SPIR</name>